<name>A0ABN7PN84_TIMPD</name>
<proteinExistence type="predicted"/>
<comment type="caution">
    <text evidence="1">The sequence shown here is derived from an EMBL/GenBank/DDBJ whole genome shotgun (WGS) entry which is preliminary data.</text>
</comment>
<reference evidence="1" key="1">
    <citation type="submission" date="2021-03" db="EMBL/GenBank/DDBJ databases">
        <authorList>
            <person name="Tran Van P."/>
        </authorList>
    </citation>
    <scope>NUCLEOTIDE SEQUENCE</scope>
</reference>
<keyword evidence="2" id="KW-1185">Reference proteome</keyword>
<organism evidence="1 2">
    <name type="scientific">Timema podura</name>
    <name type="common">Walking stick</name>
    <dbReference type="NCBI Taxonomy" id="61482"/>
    <lineage>
        <taxon>Eukaryota</taxon>
        <taxon>Metazoa</taxon>
        <taxon>Ecdysozoa</taxon>
        <taxon>Arthropoda</taxon>
        <taxon>Hexapoda</taxon>
        <taxon>Insecta</taxon>
        <taxon>Pterygota</taxon>
        <taxon>Neoptera</taxon>
        <taxon>Polyneoptera</taxon>
        <taxon>Phasmatodea</taxon>
        <taxon>Timematodea</taxon>
        <taxon>Timematoidea</taxon>
        <taxon>Timematidae</taxon>
        <taxon>Timema</taxon>
    </lineage>
</organism>
<protein>
    <recommendedName>
        <fullName evidence="3">Secreted protein</fullName>
    </recommendedName>
</protein>
<dbReference type="EMBL" id="CAJPIN010072519">
    <property type="protein sequence ID" value="CAG2067635.1"/>
    <property type="molecule type" value="Genomic_DNA"/>
</dbReference>
<evidence type="ECO:0000313" key="2">
    <source>
        <dbReference type="Proteomes" id="UP001153148"/>
    </source>
</evidence>
<gene>
    <name evidence="1" type="ORF">TPAB3V08_LOCUS14578</name>
</gene>
<dbReference type="Proteomes" id="UP001153148">
    <property type="component" value="Unassembled WGS sequence"/>
</dbReference>
<evidence type="ECO:0000313" key="1">
    <source>
        <dbReference type="EMBL" id="CAG2067635.1"/>
    </source>
</evidence>
<sequence length="130" mass="14317">MDLHLNGVRTELLLAVRVALHSLLYITRLTGPAGTLSSLTLTCGVTQIVVTAAREIRTCTHQQWMLRIWHQGKAVLQPIHLRVTPYTVDRPQGQREGLTPNRDSNLDLPVIGSLVSCESEDLYHAANGVG</sequence>
<evidence type="ECO:0008006" key="3">
    <source>
        <dbReference type="Google" id="ProtNLM"/>
    </source>
</evidence>
<accession>A0ABN7PN84</accession>